<evidence type="ECO:0000313" key="1">
    <source>
        <dbReference type="EMBL" id="QTQ14811.1"/>
    </source>
</evidence>
<protein>
    <submittedName>
        <fullName evidence="1">Uncharacterized protein</fullName>
    </submittedName>
</protein>
<dbReference type="Proteomes" id="UP000671908">
    <property type="component" value="Chromosome"/>
</dbReference>
<dbReference type="EMBL" id="CP054142">
    <property type="protein sequence ID" value="QTQ14811.1"/>
    <property type="molecule type" value="Genomic_DNA"/>
</dbReference>
<keyword evidence="2" id="KW-1185">Reference proteome</keyword>
<organism evidence="1 2">
    <name type="scientific">Treponema parvum</name>
    <dbReference type="NCBI Taxonomy" id="138851"/>
    <lineage>
        <taxon>Bacteria</taxon>
        <taxon>Pseudomonadati</taxon>
        <taxon>Spirochaetota</taxon>
        <taxon>Spirochaetia</taxon>
        <taxon>Spirochaetales</taxon>
        <taxon>Treponemataceae</taxon>
        <taxon>Treponema</taxon>
    </lineage>
</organism>
<accession>A0A975F5E1</accession>
<sequence>MENAEKTILIAGKEMPEAKNLADGFKNSERNAFAVGQDNVLWNKSSAISARSFVLQCANRANGFSEAVLYFDEGFVCSKFPENDIQTCTQICCEYILGYQYLTAELLKHFEKQGGKIAFIYAPLPKTAAFVNPSVKAAASAFISFAKSTAERCTSGASTAVVLVKADREDRYKDDASISEWLGRYFDEIDSLKKKPDAKRPAVWIKPGSKPPFVFPLFPR</sequence>
<proteinExistence type="predicted"/>
<dbReference type="KEGG" id="tpav:HRQ91_10235"/>
<evidence type="ECO:0000313" key="2">
    <source>
        <dbReference type="Proteomes" id="UP000671908"/>
    </source>
</evidence>
<dbReference type="AlphaFoldDB" id="A0A975F5E1"/>
<dbReference type="RefSeq" id="WP_210119452.1">
    <property type="nucleotide sequence ID" value="NZ_CP054142.1"/>
</dbReference>
<name>A0A975F5E1_9SPIR</name>
<gene>
    <name evidence="1" type="ORF">HRQ91_10235</name>
</gene>
<reference evidence="1 2" key="1">
    <citation type="journal article" date="2021" name="Microbiol. Resour. Announc.">
        <title>Complete Genome Sequences of Three Human Oral Treponema parvum Isolates.</title>
        <authorList>
            <person name="Zeng H."/>
            <person name="Watt R.M."/>
        </authorList>
    </citation>
    <scope>NUCLEOTIDE SEQUENCE [LARGE SCALE GENOMIC DNA]</scope>
    <source>
        <strain evidence="1 2">ATCC 700770</strain>
    </source>
</reference>